<feature type="compositionally biased region" description="Basic and acidic residues" evidence="6">
    <location>
        <begin position="5178"/>
        <end position="5191"/>
    </location>
</feature>
<dbReference type="SMART" id="SM00089">
    <property type="entry name" value="PKD"/>
    <property type="match status" value="25"/>
</dbReference>
<feature type="compositionally biased region" description="Low complexity" evidence="6">
    <location>
        <begin position="292"/>
        <end position="301"/>
    </location>
</feature>
<name>A0ABM7FQ97_9STAP</name>
<dbReference type="InterPro" id="IPR013783">
    <property type="entry name" value="Ig-like_fold"/>
</dbReference>
<evidence type="ECO:0000256" key="5">
    <source>
        <dbReference type="ARBA" id="ARBA00023088"/>
    </source>
</evidence>
<organism evidence="9 10">
    <name type="scientific">Staphylococcus caprae</name>
    <dbReference type="NCBI Taxonomy" id="29380"/>
    <lineage>
        <taxon>Bacteria</taxon>
        <taxon>Bacillati</taxon>
        <taxon>Bacillota</taxon>
        <taxon>Bacilli</taxon>
        <taxon>Bacillales</taxon>
        <taxon>Staphylococcaceae</taxon>
        <taxon>Staphylococcus</taxon>
    </lineage>
</organism>
<evidence type="ECO:0000256" key="1">
    <source>
        <dbReference type="ARBA" id="ARBA00004168"/>
    </source>
</evidence>
<feature type="compositionally biased region" description="Basic and acidic residues" evidence="6">
    <location>
        <begin position="166"/>
        <end position="178"/>
    </location>
</feature>
<evidence type="ECO:0000256" key="6">
    <source>
        <dbReference type="SAM" id="MobiDB-lite"/>
    </source>
</evidence>
<dbReference type="PANTHER" id="PTHR24273:SF32">
    <property type="entry name" value="HYALIN"/>
    <property type="match status" value="1"/>
</dbReference>
<dbReference type="EMBL" id="AP018586">
    <property type="protein sequence ID" value="BBD91248.1"/>
    <property type="molecule type" value="Genomic_DNA"/>
</dbReference>
<dbReference type="PANTHER" id="PTHR24273">
    <property type="entry name" value="FI04643P-RELATED"/>
    <property type="match status" value="1"/>
</dbReference>
<feature type="compositionally biased region" description="Polar residues" evidence="6">
    <location>
        <begin position="71"/>
        <end position="98"/>
    </location>
</feature>
<gene>
    <name evidence="9" type="primary">bhp/sesD</name>
    <name evidence="9" type="ORF">JMUB590_0138</name>
</gene>
<evidence type="ECO:0000256" key="7">
    <source>
        <dbReference type="SAM" id="Phobius"/>
    </source>
</evidence>
<feature type="compositionally biased region" description="Polar residues" evidence="6">
    <location>
        <begin position="197"/>
        <end position="208"/>
    </location>
</feature>
<feature type="compositionally biased region" description="Basic and acidic residues" evidence="6">
    <location>
        <begin position="273"/>
        <end position="283"/>
    </location>
</feature>
<dbReference type="InterPro" id="IPR015919">
    <property type="entry name" value="Cadherin-like_sf"/>
</dbReference>
<proteinExistence type="predicted"/>
<keyword evidence="10" id="KW-1185">Reference proteome</keyword>
<evidence type="ECO:0000256" key="4">
    <source>
        <dbReference type="ARBA" id="ARBA00022729"/>
    </source>
</evidence>
<sequence>MKNKQGFLPNVLNKYAIRKFTVGTASLLIGATLVFGVGGVARADEIDNATSQNGNSTKDKSEPVDVEELSNSDNTTNQSVKETSDQTTNQVNENQSLDQETNTTESKTNETQSSESVTNENASEESKSDVSDNKTTTNDNNKANDTVKGSQQQPKEETNESTKATENNKDTTERKDNISEESVNTDSTKESTSEKSIVNNKSSNQTTEQSKDTDSTSSSKTTDKSTDTDITSSKTSEQNSNIDSTSSKSNTSNETTETNTVGSSTNATTPIEDTTKIESKKESSIPLSDNKTSLTNQVTATTTTRNNNKRFRVLVATKDTKAKTYTKPSNPNYAYLLNDLGYDATTIKDNSGLRYAGVSQLQNDTGNVIKLNLTNWIENNDLIDGGKVNFSFSQSDFYSQIQNITINGVYMTTTNNGQNWTAPINGKTVEGTEGIVTNNEVLITLKNSQTIASLGYSNSKPVYLTHTWTTNTGAIAGESVQVTTIAPNIYSKAPQTTQSSGFTSGKVVNRIRYDSSDNSIKSIHAFKPDENFLQTDYNWVLYIKEQVNKDLIPYIDPSSVKIYVSDVKGDPISSSRFVNGTLSSDGMFDSSTIDEISIKNTNTLMHLNDARGSLDRNIFYGALGQSRNYTIQYKLKSGYTLESIASQISDRETFQSWIETDYLDTADNGSANKRLLGSYATSYIDMIDRIAPVAPKASNITTQDTAIKGTAEANTTITLNFSDGRTLSGTADSTGNFSVSVPSGFVLTGKETISITSTDKGSNVSPAITITVTDTTPPTVTAINDKTQEVNSVLNNININASDNSGDTVINTVSGLPSGVTFNASTNTISGTPTKVGSYPITVTSKDTNGNTTTTTFTIKVVDTTPPVVKTIVDQTKEVNTSIDSIKIEATDNSGLAVGNTVSGLPNGVSFDSNTNTISGTPTKVGSYPITVTTTDASGNVTKTTFTIKVVDTISPVVTSIADQSNEVNTAIDSIKIEATDNSGLAVSNTVSGLPNGVTFDSNTNTISGTPTKVGSYLITVTTTDAEGNKTETNFTIKVVDTTKPTVTSIEDQSKEVNTPIDSITIEATDNSGQGVTNKVNGLPDGVTFDSATNTISGTPTKVGSYPIVITTTDASGNETTTSFTIKVVDTTKPTVTSIEDQTKEVNTPVDSITIEATDNSGLAVSNKVSGLPEGVSFDSETNTISGTPTKVGSYPITVTTTDASGNETTTSFTIEVVDTTKPTVTSIKDQTNEVNTPVDSITIEATDNSGQAVTNKVSGLPEGVSFDSTTNTISGTPTKVGSYPITVTTTDAEGNATTTSFTIKVVDTTKPTVTAIKDQTKEVNTAIDSITIDATDNSGQAVTNKVSGLPAGVEFDSETNTISGTPTKVGSYPIVVTTTDESGNETTTKFTIQVVDTTKPTVTSIGNQTKEVNTAIDSITIDASDNSGQDVTNKVSGLPDGVSFDSETNTISGTPTKVGSYPITVITTDASGNKIETTFTIEVVDKTAPMVTSIKDQTKEVNTSIDPIKIEATDNSGQAVTNKVSGLPDGVSFDSATNTISGTPTKVGSYPITVTTTDASGNETTTNFTIKVVDTTKPTVTSIGNQTKEVNTAIDSIKIESTDNSGQAVTNKVSGLPDGISFNSETNTISGTPTKVGSYPITVTTIDAEGNATTTNFTIKAVDTTKPTVTSIEDQTKEVNTAIDSIIIEATDNSGQAVTNKVSGLPEGVTFDSETNAISGTPTKVGSYPITVTTTDAEGNATTTNFIIKVVDTTKPTVTSIEDQTKEVNTPIDSITVEATDNSGQAVTNKVSGLPEGVSFDSATNTIKGTPTKVGSYPIVITTTDASGNETTTSFTIKVVDTTKPTVTSIKDQTKEVNTAIDSIIIEATDNSGQAVTNKVSGLPEGVSFDSTTNTISGTPTKVGSYPIVVTTTDAEGNATTTNFTIKVVDTTKPTVTSIEDQTKEVNTPIDSITIEATDNSGQAVTSKVSGLPEGVSFDSETNTISGTPTKVGSYPIVVTTTDASGNKTETKFTIEVVDKTAPTVTAIKDQTKEVNTSIDPIKIEATDNSGQAVTNKVSGLPAGVSFDSETNTISGTPTKVGSYPITVTTTDASGNKIETTFTIEVVDKTAPAVTFIEDQSKEVNTSIEPIKIEATDNSGQAVTNKVSGLPAGVEFDSETNTISGTPTKVGNYPITVTTTDASGNEMTTKFTIEVVDTTKPTVTSIKDQTKEVNTAIDPITIDASDNSGQVVTNKVSGLPEGVSFDSVTNTISGTPTKVGSYPITVTTTDESGNKTTTNFTIKVVDTTKPTVTAIKDQTKEVNTSIDPIKIETSDNSGQAVTNKVSGLPSGVSFDSTTNTISGTPTKVGSYPITVTTTDESGNETTTKFTIQVVDTIKPMVTSIEDQTKEVNTPVDSITIEATDNSGLAVSNKVSGLPEGVSFDSATNTISGTPTKVGSYPITVTTTDAEGNATTTNFTIKVVDTTKPTVTSIKDQSKEVNTSIEPIKIEATDNSGQAVTNKVSGLPEGVSFDSETNTISGTPTKVGSYPIIVTTTDAEGNATTTSFTIKVVDTTKPTVATIKDQTKEVNTAIDSITIDASDNSGQAVTNKVSGLPAGVSFDSATNTISGMPTKVGSYPITVTTTDAEGNATTTNFTIKVVDTTKPTVTAIKDQTKEVNTSIDPIKIEATDNSGQAVTNKVSGLPDGVSFDSATNTISGTPTKVGSYPITVTTTDASGNKIETTFTIEVVDKTAPTVTAIKDQTKEVNTAIDSITIEATDNSGQAVTNKVSGLPEGVSFDSEANTISGIPTKVGSYPITVTTTDASGNKTETKFTIEVVDKTAPTVSSIENQTIEVNTSIDLIKIEATDNSGQVVTNKVNGLPEGVSFDSETNTISGTPTKVGSYPITVTTTDASGNKTETTFNIKVIDETAPTVTSIANQTKEVNTSIDSIKIEAIDNSGQTVTNEVSGLPAGVIFDSETNTISGTPTKVGSYPITVTTTDTSGNKIETKFTIEVVDKTAPTVTAIDNQTKEVNTSIDSITIEATDNSGQVVTNKVNDLPEGVTFDSETNTISGTPTKVGNYPITVTTTDASGNKTETKFTIKVVDTTKPMVTAINNQTKEVNTSIDSIKIEATDNSGQAVTNKVSGLPDGVSFDSVTNTISGMPTKVGSYPIVVTTTDASGNETETKFTIKVIDTTKPVVTSIANQTKEVNTPIDSITIEATDNSGQAVTNKVSGLPDGVSFDSVTNTISGMPTKVGSYPIVVTTTDASGNKTETKFTIEVVDKTAPTVTAIENQTKEVNTAIDSITIEATDNSGLAVSNKVSGLPEGVSFDSATNTISGTPTKVGSYPITVTTTDESGNGTTTSFTIKVVDTTKPTVTSIKDQTKEVNTAIDSIKIEATDNSGQAVTNKVSGLPEGVSFDSATNTISGMPTKVGSYPITVTTTDASGNKTETKFTIEVVDKTAPTVTAIENQTKEVNTAIDSIKIEATDNSGQAVTNKVSGLPEGVSFDSETNTISGTPTKVGSYPITVTTTDAEGNATTTNFTIKVVDTTKPTVTSIKDQSKEVNTSIDPIKIEATDNSGQAVTNKVSGLPAGVSFDSATNTISGTPTKVGSYPIVVTTTDASGNKTETKFTIEIVDKTAPTVTAIKDQTKEVNTSIDSITVEATDNSGQTVRNEVSGLPAGVSFDSVTNTISGTPTKVGSYPITVTTTDASGNKTETKFTIEVVDKTAPTVTAIENQTKEVNTAIDSIKIEATDNSGQAVTNKVSGLPEGVSFDSETNTISGTPTKVGSYPIVVTTTDASGNKTETKFTIEVVDETAPTVTAIKGQSKEVNTPIDKITIEATDNSGQAVTNKVNGLPSGVTFDSETNTISGTPTKVGSYPITVTTTDASGNETTTNFTIKVVDTTLPVVTSITNQSKEVNTPIDKIAIEATDNSGQSVINKVSGLPTGVTFDSETNTISGTPTKVGSYPIVVTTTDASGNKTETKFTIEVVDKTAPTVTAIENQSKEVNTPIDKIAIEATDNSGQVVTNKVSGLPDGVSFNSDTNTISGTPTKVGNYPITVTTTDASGNKTETKFTIEVVDKTAPTVTAIKDQIQEVNTPIDSITVEATDNSGQAVTNKVSGLPDGVSFDSETNTISGTPTKVGSYPITVTTTDAEGNVTTTNFTIKVVDTTKPMVTSIKDQTKEVNTAIDSITIEATDNSGQAVTNKVSGLPEGVSFDSETNTISGTPTKVGNYPITVTTTDASGNKTETKFTIKVVDEIAPTVKAIANQTKEVNTSIDTIKIEASDNSGQPVTNKVSGLPTGVTFDSETNTISGTPTKFGSYPITVTTTDASGNETETKFTIKVVDTTKPMVTSIANQTKEVNTSIDSIKIEASDNSGQVVTNKVSGLPDGVSFDNETNTISGTPTKVGSYPITVTTTDASGNETTTSFTIQVVDKTAPMVTAINNQSKEVNTPIDKITIEATDNNGQAVTNKVSGLPTGVTFDSATNTITGTPTKVGSYPITVTTTDAEGNATTTNFTIKVVDTTKPTVTAIKDQTKEINTAIDSIKIEARDNSGQAVTNKVSGLPEGVSFDSATNTISGTPTKVGSYLITVTTTDAEGNATTTNFTIKVVDTTPPVVKSIANQTIEVNTAMDTITIEASDNSGQAVTNKVSGLPDGVIYNSQTNAISFAPRMHSSNLVKMKAMSIANNKTGTISGIPTKIGTYPITVTTTDAEGNETITQFIIKVVDTTAPVVTPIKNQTKEINTILDPIKVEATDNSGQSVTNKISGLPDGVSFDSATNTITGTPTKVGSYPITVTTTDASGNETTSNFTIKIVDTTKPTVTSIANQTKEVNTPIDSIKIEAKDNSGQKVTNKVSGLPEGVSFDSETNTISGTPTKVGNYPITVITTDAEGNETTTNFIIKVVDTTAPPAPAINPIKEGAKEISGKAEPGSTVVITFPDGQTAEGKADTDGNYHIEVPTDEHLKGGDHISVTSTDTSGNTSKATIITVIDTTAPPAPTINPIKEGAKEISGKAEPGSTVVITFPDGQTAEGQVDSDGNYHIVVPTNEHLKGGDHISVTSTDTSGNTSKATIITVIDTTAPPAPTINPIKEGAKEISGKAEPGSTVVITFPDGQTAEGKADSDGNYHIEVPTDEHLKGGDHISVTATDTSGNISKPSDAIVEGIHKHGKGDKPDDSNHHNGNNAKPDNPNHHDGVNPEPNKHNNSKGSNNHHVEKPSHNEHVNHPDKSQSNNDDNQTNGNQSKPSYTHHNEHQKINGATNTSNNQEEQPIQSQRDHSKANYGKNNSETDLPETGEEKGSKGILFGSLFAGLGALLLLFKRRRKDEDNNEKE</sequence>
<dbReference type="NCBIfam" id="NF033510">
    <property type="entry name" value="Ca_tandemer"/>
    <property type="match status" value="4"/>
</dbReference>
<dbReference type="NCBIfam" id="TIGR01168">
    <property type="entry name" value="YSIRK_signal"/>
    <property type="match status" value="1"/>
</dbReference>
<feature type="compositionally biased region" description="Basic and acidic residues" evidence="6">
    <location>
        <begin position="5201"/>
        <end position="5217"/>
    </location>
</feature>
<keyword evidence="7" id="KW-0472">Membrane</keyword>
<keyword evidence="3" id="KW-0964">Secreted</keyword>
<dbReference type="Pfam" id="PF00746">
    <property type="entry name" value="Gram_pos_anchor"/>
    <property type="match status" value="1"/>
</dbReference>
<keyword evidence="7" id="KW-0812">Transmembrane</keyword>
<dbReference type="Pfam" id="PF04650">
    <property type="entry name" value="YSIRK_signal"/>
    <property type="match status" value="1"/>
</dbReference>
<keyword evidence="2" id="KW-0134">Cell wall</keyword>
<dbReference type="Proteomes" id="UP000274772">
    <property type="component" value="Chromosome"/>
</dbReference>
<evidence type="ECO:0000313" key="9">
    <source>
        <dbReference type="EMBL" id="BBD91248.1"/>
    </source>
</evidence>
<comment type="subcellular location">
    <subcellularLocation>
        <location evidence="1">Secreted</location>
        <location evidence="1">Cell wall</location>
        <topology evidence="1">Peptidoglycan-anchor</topology>
    </subcellularLocation>
</comment>
<evidence type="ECO:0000313" key="10">
    <source>
        <dbReference type="Proteomes" id="UP000274772"/>
    </source>
</evidence>
<evidence type="ECO:0000259" key="8">
    <source>
        <dbReference type="PROSITE" id="PS50847"/>
    </source>
</evidence>
<dbReference type="InterPro" id="IPR006644">
    <property type="entry name" value="Cadg"/>
</dbReference>
<feature type="transmembrane region" description="Helical" evidence="7">
    <location>
        <begin position="5291"/>
        <end position="5308"/>
    </location>
</feature>
<dbReference type="PROSITE" id="PS50847">
    <property type="entry name" value="GRAM_POS_ANCHORING"/>
    <property type="match status" value="1"/>
</dbReference>
<feature type="compositionally biased region" description="Polar residues" evidence="6">
    <location>
        <begin position="5246"/>
        <end position="5262"/>
    </location>
</feature>
<keyword evidence="5" id="KW-0572">Peptidoglycan-anchor</keyword>
<evidence type="ECO:0000256" key="3">
    <source>
        <dbReference type="ARBA" id="ARBA00022525"/>
    </source>
</evidence>
<keyword evidence="4" id="KW-0732">Signal</keyword>
<evidence type="ECO:0000256" key="2">
    <source>
        <dbReference type="ARBA" id="ARBA00022512"/>
    </source>
</evidence>
<dbReference type="Gene3D" id="2.60.40.10">
    <property type="entry name" value="Immunoglobulins"/>
    <property type="match status" value="50"/>
</dbReference>
<dbReference type="RefSeq" id="WP_232020159.1">
    <property type="nucleotide sequence ID" value="NZ_AP018586.1"/>
</dbReference>
<dbReference type="NCBIfam" id="TIGR01167">
    <property type="entry name" value="LPXTG_anchor"/>
    <property type="match status" value="1"/>
</dbReference>
<feature type="compositionally biased region" description="Polar residues" evidence="6">
    <location>
        <begin position="5218"/>
        <end position="5237"/>
    </location>
</feature>
<feature type="compositionally biased region" description="Low complexity" evidence="6">
    <location>
        <begin position="99"/>
        <end position="116"/>
    </location>
</feature>
<feature type="compositionally biased region" description="Polar residues" evidence="6">
    <location>
        <begin position="5134"/>
        <end position="5145"/>
    </location>
</feature>
<dbReference type="SUPFAM" id="SSF49313">
    <property type="entry name" value="Cadherin-like"/>
    <property type="match status" value="45"/>
</dbReference>
<dbReference type="InterPro" id="IPR022409">
    <property type="entry name" value="PKD/Chitinase_dom"/>
</dbReference>
<feature type="region of interest" description="Disordered" evidence="6">
    <location>
        <begin position="48"/>
        <end position="301"/>
    </location>
</feature>
<dbReference type="InterPro" id="IPR019931">
    <property type="entry name" value="LPXTG_anchor"/>
</dbReference>
<dbReference type="Pfam" id="PF17936">
    <property type="entry name" value="Big_6"/>
    <property type="match status" value="4"/>
</dbReference>
<dbReference type="InterPro" id="IPR005877">
    <property type="entry name" value="YSIRK_signal_dom"/>
</dbReference>
<dbReference type="SMART" id="SM00736">
    <property type="entry name" value="CADG"/>
    <property type="match status" value="37"/>
</dbReference>
<feature type="region of interest" description="Disordered" evidence="6">
    <location>
        <begin position="5121"/>
        <end position="5289"/>
    </location>
</feature>
<accession>A0ABM7FQ97</accession>
<reference evidence="9 10" key="1">
    <citation type="submission" date="2018-05" db="EMBL/GenBank/DDBJ databases">
        <title>Complete genome sequencing of three human clinical isolates of Staphylococcus caprae reveals virulence factors similar to those of S. epidermidis and S. capitis.</title>
        <authorList>
            <person name="Watanabe S."/>
            <person name="Cui L."/>
        </authorList>
    </citation>
    <scope>NUCLEOTIDE SEQUENCE [LARGE SCALE GENOMIC DNA]</scope>
    <source>
        <strain evidence="9 10">JMUB590</strain>
    </source>
</reference>
<keyword evidence="7" id="KW-1133">Transmembrane helix</keyword>
<protein>
    <submittedName>
        <fullName evidence="9">Cell wall associated biofilm protein Bhp/SesD</fullName>
    </submittedName>
</protein>
<feature type="compositionally biased region" description="Basic and acidic residues" evidence="6">
    <location>
        <begin position="5121"/>
        <end position="5130"/>
    </location>
</feature>
<feature type="compositionally biased region" description="Low complexity" evidence="6">
    <location>
        <begin position="133"/>
        <end position="147"/>
    </location>
</feature>
<dbReference type="InterPro" id="IPR041498">
    <property type="entry name" value="Big_6"/>
</dbReference>
<feature type="domain" description="Gram-positive cocci surface proteins LPxTG" evidence="8">
    <location>
        <begin position="5280"/>
        <end position="5318"/>
    </location>
</feature>
<dbReference type="Pfam" id="PF05345">
    <property type="entry name" value="He_PIG"/>
    <property type="match status" value="46"/>
</dbReference>
<feature type="compositionally biased region" description="Low complexity" evidence="6">
    <location>
        <begin position="228"/>
        <end position="266"/>
    </location>
</feature>